<dbReference type="EMBL" id="VIVK01000002">
    <property type="protein sequence ID" value="TWD75076.1"/>
    <property type="molecule type" value="Genomic_DNA"/>
</dbReference>
<name>A0A561B7Y9_9ACTN</name>
<dbReference type="Proteomes" id="UP000318380">
    <property type="component" value="Unassembled WGS sequence"/>
</dbReference>
<protein>
    <submittedName>
        <fullName evidence="1">Uncharacterized protein</fullName>
    </submittedName>
</protein>
<organism evidence="1 2">
    <name type="scientific">Kribbella amoyensis</name>
    <dbReference type="NCBI Taxonomy" id="996641"/>
    <lineage>
        <taxon>Bacteria</taxon>
        <taxon>Bacillati</taxon>
        <taxon>Actinomycetota</taxon>
        <taxon>Actinomycetes</taxon>
        <taxon>Propionibacteriales</taxon>
        <taxon>Kribbellaceae</taxon>
        <taxon>Kribbella</taxon>
    </lineage>
</organism>
<dbReference type="RefSeq" id="WP_238335261.1">
    <property type="nucleotide sequence ID" value="NZ_VIVK01000002.1"/>
</dbReference>
<keyword evidence="2" id="KW-1185">Reference proteome</keyword>
<evidence type="ECO:0000313" key="1">
    <source>
        <dbReference type="EMBL" id="TWD75076.1"/>
    </source>
</evidence>
<reference evidence="1 2" key="1">
    <citation type="submission" date="2019-06" db="EMBL/GenBank/DDBJ databases">
        <title>Sequencing the genomes of 1000 actinobacteria strains.</title>
        <authorList>
            <person name="Klenk H.-P."/>
        </authorList>
    </citation>
    <scope>NUCLEOTIDE SEQUENCE [LARGE SCALE GENOMIC DNA]</scope>
    <source>
        <strain evidence="1 2">DSM 24683</strain>
    </source>
</reference>
<sequence>MASMPACAIALAAHLPGVGAVILVDREYATGAMIVSYASVRPDPDRGWPKVYPWPKQPVPAEHPLSFLKAGADMQRQAFWAMPWGERADFYMDAIALDEKRSIAILSDIDLWGAEKFHPQTQRDYDQRPEREVTCCGQTRRVRSFPCQTCEEVHCPDCGKCRCDRQNAALVMCSGGCFLSYRPNLLDATGRCEECR</sequence>
<comment type="caution">
    <text evidence="1">The sequence shown here is derived from an EMBL/GenBank/DDBJ whole genome shotgun (WGS) entry which is preliminary data.</text>
</comment>
<dbReference type="AlphaFoldDB" id="A0A561B7Y9"/>
<proteinExistence type="predicted"/>
<evidence type="ECO:0000313" key="2">
    <source>
        <dbReference type="Proteomes" id="UP000318380"/>
    </source>
</evidence>
<gene>
    <name evidence="1" type="ORF">FB561_6513</name>
</gene>
<accession>A0A561B7Y9</accession>